<dbReference type="InterPro" id="IPR020056">
    <property type="entry name" value="Rbsml_bL25/Gln-tRNA_synth_N"/>
</dbReference>
<evidence type="ECO:0000256" key="4">
    <source>
        <dbReference type="ARBA" id="ARBA00023274"/>
    </source>
</evidence>
<proteinExistence type="inferred from homology"/>
<dbReference type="PANTHER" id="PTHR33284">
    <property type="entry name" value="RIBOSOMAL PROTEIN L25/GLN-TRNA SYNTHETASE, ANTI-CODON-BINDING DOMAIN-CONTAINING PROTEIN"/>
    <property type="match status" value="1"/>
</dbReference>
<dbReference type="Gene3D" id="2.40.240.10">
    <property type="entry name" value="Ribosomal Protein L25, Chain P"/>
    <property type="match status" value="1"/>
</dbReference>
<organism evidence="8 9">
    <name type="scientific">Massilia aquatica</name>
    <dbReference type="NCBI Taxonomy" id="2609000"/>
    <lineage>
        <taxon>Bacteria</taxon>
        <taxon>Pseudomonadati</taxon>
        <taxon>Pseudomonadota</taxon>
        <taxon>Betaproteobacteria</taxon>
        <taxon>Burkholderiales</taxon>
        <taxon>Oxalobacteraceae</taxon>
        <taxon>Telluria group</taxon>
        <taxon>Massilia</taxon>
    </lineage>
</organism>
<dbReference type="Proteomes" id="UP000819052">
    <property type="component" value="Unassembled WGS sequence"/>
</dbReference>
<dbReference type="InterPro" id="IPR020930">
    <property type="entry name" value="Ribosomal_uL5_bac-type"/>
</dbReference>
<dbReference type="InterPro" id="IPR029751">
    <property type="entry name" value="Ribosomal_L25_dom"/>
</dbReference>
<feature type="domain" description="Large ribosomal subunit protein bL25 beta" evidence="7">
    <location>
        <begin position="98"/>
        <end position="184"/>
    </location>
</feature>
<dbReference type="EMBL" id="VVIW01000004">
    <property type="protein sequence ID" value="NHZ40358.1"/>
    <property type="molecule type" value="Genomic_DNA"/>
</dbReference>
<name>A0ABX0M145_9BURK</name>
<dbReference type="GO" id="GO:0005840">
    <property type="term" value="C:ribosome"/>
    <property type="evidence" value="ECO:0007669"/>
    <property type="project" value="UniProtKB-KW"/>
</dbReference>
<gene>
    <name evidence="5" type="primary">rplY</name>
    <name evidence="5" type="synonym">ctc</name>
    <name evidence="8" type="ORF">F1609_09350</name>
</gene>
<dbReference type="InterPro" id="IPR001021">
    <property type="entry name" value="Ribosomal_bL25_long"/>
</dbReference>
<sequence>MKVIAFNRTLQGSGASRRLRIAGQTPGIIYGGADAPVMIQLDGNALYHALKKEAFHGSVLEMEIDGKTQPVLLRDFQMHAFKQLVLHADFQRVDANSKLHKKIALHFVNADVSPAVKLHGAIVSHVLQELEVSCLATDLPEFITVDLTNIDVGHSIHVADLVLPKGVTAITHGKNPTVATAAVPAGHVSAEADAAAAAAEAAPAAAPAKGKGKK</sequence>
<evidence type="ECO:0000256" key="1">
    <source>
        <dbReference type="ARBA" id="ARBA00022730"/>
    </source>
</evidence>
<evidence type="ECO:0000313" key="9">
    <source>
        <dbReference type="Proteomes" id="UP000819052"/>
    </source>
</evidence>
<keyword evidence="4 5" id="KW-0687">Ribonucleoprotein</keyword>
<dbReference type="HAMAP" id="MF_01334">
    <property type="entry name" value="Ribosomal_bL25_CTC"/>
    <property type="match status" value="1"/>
</dbReference>
<dbReference type="NCBIfam" id="TIGR00731">
    <property type="entry name" value="bL25_bact_ctc"/>
    <property type="match status" value="1"/>
</dbReference>
<dbReference type="PANTHER" id="PTHR33284:SF1">
    <property type="entry name" value="RIBOSOMAL PROTEIN L25_GLN-TRNA SYNTHETASE, ANTI-CODON-BINDING DOMAIN-CONTAINING PROTEIN"/>
    <property type="match status" value="1"/>
</dbReference>
<dbReference type="Pfam" id="PF01386">
    <property type="entry name" value="Ribosomal_L25p"/>
    <property type="match status" value="1"/>
</dbReference>
<dbReference type="Pfam" id="PF14693">
    <property type="entry name" value="Ribosomal_TL5_C"/>
    <property type="match status" value="1"/>
</dbReference>
<comment type="subunit">
    <text evidence="5">Part of the 50S ribosomal subunit; part of the 5S rRNA/L5/L18/L25 subcomplex. Contacts the 5S rRNA. Binds to the 5S rRNA independently of L5 and L18.</text>
</comment>
<dbReference type="InterPro" id="IPR020057">
    <property type="entry name" value="Ribosomal_bL25_b-dom"/>
</dbReference>
<reference evidence="8 9" key="1">
    <citation type="submission" date="2019-09" db="EMBL/GenBank/DDBJ databases">
        <title>Taxonomy of Antarctic Massilia spp.: description of Massilia rubra sp. nov., Massilia aquatica sp. nov., Massilia mucilaginosa sp. nov., Massilia frigida sp. nov. isolated from streams, lakes and regoliths.</title>
        <authorList>
            <person name="Holochova P."/>
            <person name="Sedlacek I."/>
            <person name="Kralova S."/>
            <person name="Maslanova I."/>
            <person name="Busse H.-J."/>
            <person name="Stankova E."/>
            <person name="Vrbovska V."/>
            <person name="Kovarovic V."/>
            <person name="Bartak M."/>
            <person name="Svec P."/>
            <person name="Pantucek R."/>
        </authorList>
    </citation>
    <scope>NUCLEOTIDE SEQUENCE [LARGE SCALE GENOMIC DNA]</scope>
    <source>
        <strain evidence="8 9">CCM 8693</strain>
    </source>
</reference>
<evidence type="ECO:0000256" key="2">
    <source>
        <dbReference type="ARBA" id="ARBA00022884"/>
    </source>
</evidence>
<keyword evidence="9" id="KW-1185">Reference proteome</keyword>
<comment type="caution">
    <text evidence="8">The sequence shown here is derived from an EMBL/GenBank/DDBJ whole genome shotgun (WGS) entry which is preliminary data.</text>
</comment>
<dbReference type="NCBIfam" id="NF004612">
    <property type="entry name" value="PRK05943.1"/>
    <property type="match status" value="1"/>
</dbReference>
<dbReference type="SUPFAM" id="SSF50715">
    <property type="entry name" value="Ribosomal protein L25-like"/>
    <property type="match status" value="1"/>
</dbReference>
<evidence type="ECO:0000256" key="3">
    <source>
        <dbReference type="ARBA" id="ARBA00022980"/>
    </source>
</evidence>
<keyword evidence="2 5" id="KW-0694">RNA-binding</keyword>
<evidence type="ECO:0000259" key="7">
    <source>
        <dbReference type="Pfam" id="PF14693"/>
    </source>
</evidence>
<keyword evidence="1 5" id="KW-0699">rRNA-binding</keyword>
<comment type="similarity">
    <text evidence="5">Belongs to the bacterial ribosomal protein bL25 family. CTC subfamily.</text>
</comment>
<dbReference type="NCBIfam" id="NF004128">
    <property type="entry name" value="PRK05618.1-2"/>
    <property type="match status" value="1"/>
</dbReference>
<evidence type="ECO:0000259" key="6">
    <source>
        <dbReference type="Pfam" id="PF01386"/>
    </source>
</evidence>
<dbReference type="InterPro" id="IPR011035">
    <property type="entry name" value="Ribosomal_bL25/Gln-tRNA_synth"/>
</dbReference>
<dbReference type="NCBIfam" id="NF004130">
    <property type="entry name" value="PRK05618.1-5"/>
    <property type="match status" value="1"/>
</dbReference>
<accession>A0ABX0M145</accession>
<comment type="function">
    <text evidence="5">This is one of the proteins that binds to the 5S RNA in the ribosome where it forms part of the central protuberance.</text>
</comment>
<dbReference type="CDD" id="cd00495">
    <property type="entry name" value="Ribosomal_L25_TL5_CTC"/>
    <property type="match status" value="1"/>
</dbReference>
<evidence type="ECO:0000313" key="8">
    <source>
        <dbReference type="EMBL" id="NHZ40358.1"/>
    </source>
</evidence>
<protein>
    <recommendedName>
        <fullName evidence="5">Large ribosomal subunit protein bL25</fullName>
    </recommendedName>
    <alternativeName>
        <fullName evidence="5">General stress protein CTC</fullName>
    </alternativeName>
</protein>
<feature type="domain" description="Large ribosomal subunit protein bL25 L25" evidence="6">
    <location>
        <begin position="6"/>
        <end position="90"/>
    </location>
</feature>
<keyword evidence="3 5" id="KW-0689">Ribosomal protein</keyword>
<dbReference type="InterPro" id="IPR037121">
    <property type="entry name" value="Ribosomal_bL25_C"/>
</dbReference>
<evidence type="ECO:0000256" key="5">
    <source>
        <dbReference type="HAMAP-Rule" id="MF_01334"/>
    </source>
</evidence>
<dbReference type="Gene3D" id="2.170.120.20">
    <property type="entry name" value="Ribosomal protein L25, beta domain"/>
    <property type="match status" value="1"/>
</dbReference>
<dbReference type="RefSeq" id="WP_167076209.1">
    <property type="nucleotide sequence ID" value="NZ_VVIW01000004.1"/>
</dbReference>